<proteinExistence type="predicted"/>
<dbReference type="PANTHER" id="PTHR43861">
    <property type="entry name" value="TRANS-ACONITATE 2-METHYLTRANSFERASE-RELATED"/>
    <property type="match status" value="1"/>
</dbReference>
<comment type="caution">
    <text evidence="2">The sequence shown here is derived from an EMBL/GenBank/DDBJ whole genome shotgun (WGS) entry which is preliminary data.</text>
</comment>
<dbReference type="Pfam" id="PF08241">
    <property type="entry name" value="Methyltransf_11"/>
    <property type="match status" value="1"/>
</dbReference>
<dbReference type="GO" id="GO:0008168">
    <property type="term" value="F:methyltransferase activity"/>
    <property type="evidence" value="ECO:0007669"/>
    <property type="project" value="UniProtKB-KW"/>
</dbReference>
<dbReference type="Proteomes" id="UP001499854">
    <property type="component" value="Unassembled WGS sequence"/>
</dbReference>
<dbReference type="EMBL" id="BAAAQM010000040">
    <property type="protein sequence ID" value="GAA1988126.1"/>
    <property type="molecule type" value="Genomic_DNA"/>
</dbReference>
<name>A0ABP5DXM0_9ACTN</name>
<evidence type="ECO:0000259" key="1">
    <source>
        <dbReference type="Pfam" id="PF08241"/>
    </source>
</evidence>
<dbReference type="GO" id="GO:0032259">
    <property type="term" value="P:methylation"/>
    <property type="evidence" value="ECO:0007669"/>
    <property type="project" value="UniProtKB-KW"/>
</dbReference>
<dbReference type="Gene3D" id="3.40.50.150">
    <property type="entry name" value="Vaccinia Virus protein VP39"/>
    <property type="match status" value="1"/>
</dbReference>
<dbReference type="SUPFAM" id="SSF53335">
    <property type="entry name" value="S-adenosyl-L-methionine-dependent methyltransferases"/>
    <property type="match status" value="1"/>
</dbReference>
<dbReference type="CDD" id="cd02440">
    <property type="entry name" value="AdoMet_MTases"/>
    <property type="match status" value="1"/>
</dbReference>
<gene>
    <name evidence="2" type="ORF">GCM10009838_58660</name>
</gene>
<protein>
    <submittedName>
        <fullName evidence="2">Class I SAM-dependent methyltransferase</fullName>
    </submittedName>
</protein>
<evidence type="ECO:0000313" key="3">
    <source>
        <dbReference type="Proteomes" id="UP001499854"/>
    </source>
</evidence>
<accession>A0ABP5DXM0</accession>
<organism evidence="2 3">
    <name type="scientific">Catenulispora subtropica</name>
    <dbReference type="NCBI Taxonomy" id="450798"/>
    <lineage>
        <taxon>Bacteria</taxon>
        <taxon>Bacillati</taxon>
        <taxon>Actinomycetota</taxon>
        <taxon>Actinomycetes</taxon>
        <taxon>Catenulisporales</taxon>
        <taxon>Catenulisporaceae</taxon>
        <taxon>Catenulispora</taxon>
    </lineage>
</organism>
<sequence length="250" mass="26986">MTMTTLRALYEDPATTIASGRDRTVRQISMLTEIVRATGRPMRILDVGCGDGAATAQAARACPGHEVIGMDWSAEAVKRARSLGLTVIQGSVDAPGLPLADASVDVVVFSEIIEHLIDTDAALTELLRVLRPGGTLLLSTPNLAAWFNRSLLLLGIQPLFSEVSLRAIHGRPGSEVVGHLHLFTRRALTSLLTTNGFHVNRIDGATYHDVPRGLKTLDRMFRRRASTAAILLIAATKPHRPADPLKSGHR</sequence>
<dbReference type="InterPro" id="IPR013216">
    <property type="entry name" value="Methyltransf_11"/>
</dbReference>
<dbReference type="RefSeq" id="WP_344660380.1">
    <property type="nucleotide sequence ID" value="NZ_BAAAQM010000040.1"/>
</dbReference>
<reference evidence="3" key="1">
    <citation type="journal article" date="2019" name="Int. J. Syst. Evol. Microbiol.">
        <title>The Global Catalogue of Microorganisms (GCM) 10K type strain sequencing project: providing services to taxonomists for standard genome sequencing and annotation.</title>
        <authorList>
            <consortium name="The Broad Institute Genomics Platform"/>
            <consortium name="The Broad Institute Genome Sequencing Center for Infectious Disease"/>
            <person name="Wu L."/>
            <person name="Ma J."/>
        </authorList>
    </citation>
    <scope>NUCLEOTIDE SEQUENCE [LARGE SCALE GENOMIC DNA]</scope>
    <source>
        <strain evidence="3">JCM 16013</strain>
    </source>
</reference>
<keyword evidence="2" id="KW-0808">Transferase</keyword>
<keyword evidence="2" id="KW-0489">Methyltransferase</keyword>
<evidence type="ECO:0000313" key="2">
    <source>
        <dbReference type="EMBL" id="GAA1988126.1"/>
    </source>
</evidence>
<dbReference type="InterPro" id="IPR029063">
    <property type="entry name" value="SAM-dependent_MTases_sf"/>
</dbReference>
<keyword evidence="3" id="KW-1185">Reference proteome</keyword>
<feature type="domain" description="Methyltransferase type 11" evidence="1">
    <location>
        <begin position="45"/>
        <end position="137"/>
    </location>
</feature>